<sequence length="146" mass="16048">MKNSLHRSCASLVLFVTLAASGAAVQAQDKVVYHIDNAEMQATKGLRNIRNHLDVAPDTKITVVTHADGVDFLMEGAKDKKNPNVDYSSLVSALKARGVRFEVCEITLKNRSLKKELFTLDAEFTPSGVVRIGQLQVREAHGYIKP</sequence>
<dbReference type="PANTHER" id="PTHR37691:SF1">
    <property type="entry name" value="BLR3518 PROTEIN"/>
    <property type="match status" value="1"/>
</dbReference>
<dbReference type="AlphaFoldDB" id="A0A916WJB0"/>
<evidence type="ECO:0000256" key="1">
    <source>
        <dbReference type="SAM" id="SignalP"/>
    </source>
</evidence>
<dbReference type="PANTHER" id="PTHR37691">
    <property type="entry name" value="BLR3518 PROTEIN"/>
    <property type="match status" value="1"/>
</dbReference>
<dbReference type="InterPro" id="IPR027396">
    <property type="entry name" value="DsrEFH-like"/>
</dbReference>
<dbReference type="EMBL" id="BMIG01000008">
    <property type="protein sequence ID" value="GGB02772.1"/>
    <property type="molecule type" value="Genomic_DNA"/>
</dbReference>
<evidence type="ECO:0000313" key="3">
    <source>
        <dbReference type="Proteomes" id="UP000620596"/>
    </source>
</evidence>
<reference evidence="2" key="2">
    <citation type="submission" date="2020-09" db="EMBL/GenBank/DDBJ databases">
        <authorList>
            <person name="Sun Q."/>
            <person name="Zhou Y."/>
        </authorList>
    </citation>
    <scope>NUCLEOTIDE SEQUENCE</scope>
    <source>
        <strain evidence="2">CGMCC 1.15322</strain>
    </source>
</reference>
<evidence type="ECO:0000313" key="2">
    <source>
        <dbReference type="EMBL" id="GGB02772.1"/>
    </source>
</evidence>
<dbReference type="Proteomes" id="UP000620596">
    <property type="component" value="Unassembled WGS sequence"/>
</dbReference>
<reference evidence="2" key="1">
    <citation type="journal article" date="2014" name="Int. J. Syst. Evol. Microbiol.">
        <title>Complete genome sequence of Corynebacterium casei LMG S-19264T (=DSM 44701T), isolated from a smear-ripened cheese.</title>
        <authorList>
            <consortium name="US DOE Joint Genome Institute (JGI-PGF)"/>
            <person name="Walter F."/>
            <person name="Albersmeier A."/>
            <person name="Kalinowski J."/>
            <person name="Ruckert C."/>
        </authorList>
    </citation>
    <scope>NUCLEOTIDE SEQUENCE</scope>
    <source>
        <strain evidence="2">CGMCC 1.15322</strain>
    </source>
</reference>
<gene>
    <name evidence="2" type="ORF">GCM10011496_24700</name>
</gene>
<name>A0A916WJB0_9BURK</name>
<protein>
    <submittedName>
        <fullName evidence="2">Uncharacterized protein</fullName>
    </submittedName>
</protein>
<keyword evidence="3" id="KW-1185">Reference proteome</keyword>
<accession>A0A916WJB0</accession>
<feature type="signal peptide" evidence="1">
    <location>
        <begin position="1"/>
        <end position="27"/>
    </location>
</feature>
<dbReference type="SUPFAM" id="SSF75169">
    <property type="entry name" value="DsrEFH-like"/>
    <property type="match status" value="1"/>
</dbReference>
<comment type="caution">
    <text evidence="2">The sequence shown here is derived from an EMBL/GenBank/DDBJ whole genome shotgun (WGS) entry which is preliminary data.</text>
</comment>
<feature type="chain" id="PRO_5037088358" evidence="1">
    <location>
        <begin position="28"/>
        <end position="146"/>
    </location>
</feature>
<dbReference type="RefSeq" id="WP_188708816.1">
    <property type="nucleotide sequence ID" value="NZ_BMIG01000008.1"/>
</dbReference>
<proteinExistence type="predicted"/>
<dbReference type="Pfam" id="PF02635">
    <property type="entry name" value="DsrE"/>
    <property type="match status" value="1"/>
</dbReference>
<keyword evidence="1" id="KW-0732">Signal</keyword>
<dbReference type="Gene3D" id="3.40.1260.10">
    <property type="entry name" value="DsrEFH-like"/>
    <property type="match status" value="1"/>
</dbReference>
<dbReference type="InterPro" id="IPR003787">
    <property type="entry name" value="Sulphur_relay_DsrE/F-like"/>
</dbReference>
<organism evidence="2 3">
    <name type="scientific">Polaromonas eurypsychrophila</name>
    <dbReference type="NCBI Taxonomy" id="1614635"/>
    <lineage>
        <taxon>Bacteria</taxon>
        <taxon>Pseudomonadati</taxon>
        <taxon>Pseudomonadota</taxon>
        <taxon>Betaproteobacteria</taxon>
        <taxon>Burkholderiales</taxon>
        <taxon>Comamonadaceae</taxon>
        <taxon>Polaromonas</taxon>
    </lineage>
</organism>